<dbReference type="RefSeq" id="XP_013756390.1">
    <property type="nucleotide sequence ID" value="XM_013900936.1"/>
</dbReference>
<protein>
    <recommendedName>
        <fullName evidence="6">MRH domain-containing protein</fullName>
    </recommendedName>
</protein>
<dbReference type="InterPro" id="IPR001680">
    <property type="entry name" value="WD40_rpt"/>
</dbReference>
<evidence type="ECO:0000313" key="8">
    <source>
        <dbReference type="Proteomes" id="UP000054408"/>
    </source>
</evidence>
<name>A0A0L0DFW2_THETB</name>
<sequence>MADVSGTGKNSKVAPQKEIYTYNAPWSTYGLAWSEREDRPFRLAVGSFVEEYSNKVELIQLNDAKTKFESQAMLSHPYPTTKIMFNPHQDFDRDLVATTGDYLRLWNIVEGHELSGKPKMKMLKLYNNNRNTEFCAPLTSFDWNRHEANIVATSSIDTTITVWDLEREKALTQLIAHDKEVYDVSFGRGALGPHVFASVGADGSIRMFDRRQLKHSTIVFETQGNVPLLRLSWNIQDPNYLATITMDSPEVSIIDIRVPSLAAARLGGHSAAVNSVAWAPHSSCHICTAGDDRQAYIWDVSSMPATLTEPILCYTADAEINQLQWSAQHPDWIAIAYNDQIQMLHGRAGGGSPSTSKTLAVARAAFLPSLRSATQSIFAAPPLTPLGLARAGSSAVLAAPGVADVVRVELRELASDPTLVVDRNTRLVPVELDSGARYLCALPRTMAFPEQLAAALDGADIGQLASEDAAQVESDDAAEAEAAPAVVVKDKDKVEGEADDDEGSLLERWGLSAADIEAVLAPLNGRCLLYEYGWWKYKLCMGRYLRQWHDSAQDYKLGVYNADESAETQLAEVESHLDSAALRGVDPATALPGLWKPSYLTQIYDSGTACDVTGQPRRTELVFSCKPSVPSASLAHIEELRTCEYRIRIHTALVCRPRSTEETGNGRLVGSEPATPSTTRIRTIRCAPVETVA</sequence>
<dbReference type="InterPro" id="IPR009011">
    <property type="entry name" value="Man6P_isomerase_rcpt-bd_dom_sf"/>
</dbReference>
<dbReference type="EMBL" id="GL349465">
    <property type="protein sequence ID" value="KNC51189.1"/>
    <property type="molecule type" value="Genomic_DNA"/>
</dbReference>
<dbReference type="SUPFAM" id="SSF50978">
    <property type="entry name" value="WD40 repeat-like"/>
    <property type="match status" value="1"/>
</dbReference>
<dbReference type="SUPFAM" id="SSF50911">
    <property type="entry name" value="Mannose 6-phosphate receptor domain"/>
    <property type="match status" value="1"/>
</dbReference>
<dbReference type="GO" id="GO:0005737">
    <property type="term" value="C:cytoplasm"/>
    <property type="evidence" value="ECO:0007669"/>
    <property type="project" value="UniProtKB-ARBA"/>
</dbReference>
<dbReference type="PROSITE" id="PS50082">
    <property type="entry name" value="WD_REPEATS_2"/>
    <property type="match status" value="2"/>
</dbReference>
<dbReference type="eggNOG" id="KOG0290">
    <property type="taxonomic scope" value="Eukaryota"/>
</dbReference>
<dbReference type="PROSITE" id="PS51914">
    <property type="entry name" value="MRH"/>
    <property type="match status" value="1"/>
</dbReference>
<feature type="repeat" description="WD" evidence="5">
    <location>
        <begin position="147"/>
        <end position="173"/>
    </location>
</feature>
<dbReference type="Proteomes" id="UP000054408">
    <property type="component" value="Unassembled WGS sequence"/>
</dbReference>
<dbReference type="AlphaFoldDB" id="A0A0L0DFW2"/>
<evidence type="ECO:0000313" key="7">
    <source>
        <dbReference type="EMBL" id="KNC51189.1"/>
    </source>
</evidence>
<dbReference type="Gene3D" id="2.70.130.10">
    <property type="entry name" value="Mannose-6-phosphate receptor binding domain"/>
    <property type="match status" value="1"/>
</dbReference>
<feature type="domain" description="MRH" evidence="6">
    <location>
        <begin position="525"/>
        <end position="657"/>
    </location>
</feature>
<dbReference type="InterPro" id="IPR019775">
    <property type="entry name" value="WD40_repeat_CS"/>
</dbReference>
<dbReference type="SMART" id="SM00320">
    <property type="entry name" value="WD40"/>
    <property type="match status" value="5"/>
</dbReference>
<dbReference type="OrthoDB" id="24670at2759"/>
<dbReference type="Pfam" id="PF07915">
    <property type="entry name" value="PRKCSH"/>
    <property type="match status" value="1"/>
</dbReference>
<dbReference type="Pfam" id="PF00400">
    <property type="entry name" value="WD40"/>
    <property type="match status" value="1"/>
</dbReference>
<dbReference type="GeneID" id="25565683"/>
<dbReference type="PROSITE" id="PS00678">
    <property type="entry name" value="WD_REPEATS_1"/>
    <property type="match status" value="1"/>
</dbReference>
<dbReference type="PANTHER" id="PTHR19919">
    <property type="entry name" value="WD REPEAT CONTAINING PROTEIN"/>
    <property type="match status" value="1"/>
</dbReference>
<dbReference type="InterPro" id="IPR036322">
    <property type="entry name" value="WD40_repeat_dom_sf"/>
</dbReference>
<dbReference type="GO" id="GO:0012505">
    <property type="term" value="C:endomembrane system"/>
    <property type="evidence" value="ECO:0007669"/>
    <property type="project" value="UniProtKB-ARBA"/>
</dbReference>
<keyword evidence="2" id="KW-0732">Signal</keyword>
<gene>
    <name evidence="7" type="ORF">AMSG_06540</name>
</gene>
<evidence type="ECO:0000256" key="3">
    <source>
        <dbReference type="ARBA" id="ARBA00022737"/>
    </source>
</evidence>
<dbReference type="eggNOG" id="KOG3394">
    <property type="taxonomic scope" value="Eukaryota"/>
</dbReference>
<dbReference type="STRING" id="461836.A0A0L0DFW2"/>
<keyword evidence="8" id="KW-1185">Reference proteome</keyword>
<reference evidence="7 8" key="1">
    <citation type="submission" date="2010-05" db="EMBL/GenBank/DDBJ databases">
        <title>The Genome Sequence of Thecamonas trahens ATCC 50062.</title>
        <authorList>
            <consortium name="The Broad Institute Genome Sequencing Platform"/>
            <person name="Russ C."/>
            <person name="Cuomo C."/>
            <person name="Shea T."/>
            <person name="Young S.K."/>
            <person name="Zeng Q."/>
            <person name="Koehrsen M."/>
            <person name="Haas B."/>
            <person name="Borodovsky M."/>
            <person name="Guigo R."/>
            <person name="Alvarado L."/>
            <person name="Berlin A."/>
            <person name="Bochicchio J."/>
            <person name="Borenstein D."/>
            <person name="Chapman S."/>
            <person name="Chen Z."/>
            <person name="Freedman E."/>
            <person name="Gellesch M."/>
            <person name="Goldberg J."/>
            <person name="Griggs A."/>
            <person name="Gujja S."/>
            <person name="Heilman E."/>
            <person name="Heiman D."/>
            <person name="Hepburn T."/>
            <person name="Howarth C."/>
            <person name="Jen D."/>
            <person name="Larson L."/>
            <person name="Mehta T."/>
            <person name="Park D."/>
            <person name="Pearson M."/>
            <person name="Roberts A."/>
            <person name="Saif S."/>
            <person name="Shenoy N."/>
            <person name="Sisk P."/>
            <person name="Stolte C."/>
            <person name="Sykes S."/>
            <person name="Thomson T."/>
            <person name="Walk T."/>
            <person name="White J."/>
            <person name="Yandava C."/>
            <person name="Burger G."/>
            <person name="Gray M.W."/>
            <person name="Holland P.W.H."/>
            <person name="King N."/>
            <person name="Lang F.B.F."/>
            <person name="Roger A.J."/>
            <person name="Ruiz-Trillo I."/>
            <person name="Lander E."/>
            <person name="Nusbaum C."/>
        </authorList>
    </citation>
    <scope>NUCLEOTIDE SEQUENCE [LARGE SCALE GENOMIC DNA]</scope>
    <source>
        <strain evidence="7 8">ATCC 50062</strain>
    </source>
</reference>
<keyword evidence="3" id="KW-0677">Repeat</keyword>
<dbReference type="PROSITE" id="PS50294">
    <property type="entry name" value="WD_REPEATS_REGION"/>
    <property type="match status" value="1"/>
</dbReference>
<evidence type="ECO:0000256" key="4">
    <source>
        <dbReference type="ARBA" id="ARBA00023157"/>
    </source>
</evidence>
<evidence type="ECO:0000256" key="5">
    <source>
        <dbReference type="PROSITE-ProRule" id="PRU00221"/>
    </source>
</evidence>
<organism evidence="7 8">
    <name type="scientific">Thecamonas trahens ATCC 50062</name>
    <dbReference type="NCBI Taxonomy" id="461836"/>
    <lineage>
        <taxon>Eukaryota</taxon>
        <taxon>Apusozoa</taxon>
        <taxon>Apusomonadida</taxon>
        <taxon>Apusomonadidae</taxon>
        <taxon>Thecamonas</taxon>
    </lineage>
</organism>
<evidence type="ECO:0000256" key="2">
    <source>
        <dbReference type="ARBA" id="ARBA00022729"/>
    </source>
</evidence>
<dbReference type="InterPro" id="IPR015943">
    <property type="entry name" value="WD40/YVTN_repeat-like_dom_sf"/>
</dbReference>
<dbReference type="Gene3D" id="2.130.10.10">
    <property type="entry name" value="YVTN repeat-like/Quinoprotein amine dehydrogenase"/>
    <property type="match status" value="1"/>
</dbReference>
<accession>A0A0L0DFW2</accession>
<dbReference type="InterPro" id="IPR044865">
    <property type="entry name" value="MRH_dom"/>
</dbReference>
<keyword evidence="4" id="KW-1015">Disulfide bond</keyword>
<dbReference type="InterPro" id="IPR012913">
    <property type="entry name" value="OS9-like_dom"/>
</dbReference>
<keyword evidence="1 5" id="KW-0853">WD repeat</keyword>
<proteinExistence type="predicted"/>
<evidence type="ECO:0000259" key="6">
    <source>
        <dbReference type="PROSITE" id="PS51914"/>
    </source>
</evidence>
<evidence type="ECO:0000256" key="1">
    <source>
        <dbReference type="ARBA" id="ARBA00022574"/>
    </source>
</evidence>
<feature type="repeat" description="WD" evidence="5">
    <location>
        <begin position="266"/>
        <end position="308"/>
    </location>
</feature>
<dbReference type="InterPro" id="IPR045159">
    <property type="entry name" value="DCAF7-like"/>
</dbReference>